<dbReference type="InterPro" id="IPR039361">
    <property type="entry name" value="Cyclin"/>
</dbReference>
<dbReference type="Gene3D" id="1.10.472.10">
    <property type="entry name" value="Cyclin-like"/>
    <property type="match status" value="2"/>
</dbReference>
<gene>
    <name evidence="5" type="ORF">LDAN0321_LOCUS6809</name>
</gene>
<evidence type="ECO:0000259" key="4">
    <source>
        <dbReference type="Pfam" id="PF02984"/>
    </source>
</evidence>
<dbReference type="PANTHER" id="PTHR10177">
    <property type="entry name" value="CYCLINS"/>
    <property type="match status" value="1"/>
</dbReference>
<name>A0A7S2K9Y3_9STRA</name>
<organism evidence="5">
    <name type="scientific">Leptocylindrus danicus</name>
    <dbReference type="NCBI Taxonomy" id="163516"/>
    <lineage>
        <taxon>Eukaryota</taxon>
        <taxon>Sar</taxon>
        <taxon>Stramenopiles</taxon>
        <taxon>Ochrophyta</taxon>
        <taxon>Bacillariophyta</taxon>
        <taxon>Coscinodiscophyceae</taxon>
        <taxon>Chaetocerotophycidae</taxon>
        <taxon>Leptocylindrales</taxon>
        <taxon>Leptocylindraceae</taxon>
        <taxon>Leptocylindrus</taxon>
    </lineage>
</organism>
<evidence type="ECO:0000256" key="1">
    <source>
        <dbReference type="ARBA" id="ARBA00023127"/>
    </source>
</evidence>
<keyword evidence="1" id="KW-0195">Cyclin</keyword>
<proteinExistence type="predicted"/>
<dbReference type="InterPro" id="IPR036915">
    <property type="entry name" value="Cyclin-like_sf"/>
</dbReference>
<accession>A0A7S2K9Y3</accession>
<dbReference type="InterPro" id="IPR004367">
    <property type="entry name" value="Cyclin_C-dom"/>
</dbReference>
<feature type="domain" description="Cyclin N-terminal" evidence="3">
    <location>
        <begin position="130"/>
        <end position="241"/>
    </location>
</feature>
<feature type="region of interest" description="Disordered" evidence="2">
    <location>
        <begin position="29"/>
        <end position="53"/>
    </location>
</feature>
<dbReference type="FunFam" id="1.10.472.10:FF:000093">
    <property type="entry name" value="Predicted protein"/>
    <property type="match status" value="1"/>
</dbReference>
<protein>
    <recommendedName>
        <fullName evidence="6">Cyclin N-terminal domain-containing protein</fullName>
    </recommendedName>
</protein>
<dbReference type="EMBL" id="HBGY01010782">
    <property type="protein sequence ID" value="CAD9569282.1"/>
    <property type="molecule type" value="Transcribed_RNA"/>
</dbReference>
<dbReference type="InterPro" id="IPR006671">
    <property type="entry name" value="Cyclin_N"/>
</dbReference>
<dbReference type="SUPFAM" id="SSF47954">
    <property type="entry name" value="Cyclin-like"/>
    <property type="match status" value="1"/>
</dbReference>
<sequence>MAVKASTPSQMHTPMIIRCLKGLSSKCKRSSRQHRGSGLNKVSSQSLSGLSDASTTADTVSTCTTETSVANLQLGELPCCTAAPREQKVCDQVQTAQLRAMAAQQERYRPSGRNYLAQWDDLESCKYNAHNCPSFEREKVEKWRSRACHWCFEVIDSMRYQRELVAVALSYMDRYISKRGPEGLTASEYRLTAMTSLYLAIKIYRAELIGIALFTDLCSDVEPEDVERTERDLLHKLDWNLHPPTSVAFARLIIDLLHSADLFKTRRSRDQVALHAYFMTELTMPDYSFASHEPVNIAMAAVLIALERYSSRTCTVEAFKGKEWKDVVIGTCGEAIHCLDHAAIDQLKERLLYICVRDGHDDLGGVDSD</sequence>
<dbReference type="Pfam" id="PF02984">
    <property type="entry name" value="Cyclin_C"/>
    <property type="match status" value="1"/>
</dbReference>
<dbReference type="Pfam" id="PF00134">
    <property type="entry name" value="Cyclin_N"/>
    <property type="match status" value="1"/>
</dbReference>
<feature type="compositionally biased region" description="Low complexity" evidence="2">
    <location>
        <begin position="43"/>
        <end position="53"/>
    </location>
</feature>
<dbReference type="AlphaFoldDB" id="A0A7S2K9Y3"/>
<evidence type="ECO:0000259" key="3">
    <source>
        <dbReference type="Pfam" id="PF00134"/>
    </source>
</evidence>
<reference evidence="5" key="1">
    <citation type="submission" date="2021-01" db="EMBL/GenBank/DDBJ databases">
        <authorList>
            <person name="Corre E."/>
            <person name="Pelletier E."/>
            <person name="Niang G."/>
            <person name="Scheremetjew M."/>
            <person name="Finn R."/>
            <person name="Kale V."/>
            <person name="Holt S."/>
            <person name="Cochrane G."/>
            <person name="Meng A."/>
            <person name="Brown T."/>
            <person name="Cohen L."/>
        </authorList>
    </citation>
    <scope>NUCLEOTIDE SEQUENCE</scope>
    <source>
        <strain evidence="5">B650</strain>
    </source>
</reference>
<evidence type="ECO:0000313" key="5">
    <source>
        <dbReference type="EMBL" id="CAD9569282.1"/>
    </source>
</evidence>
<evidence type="ECO:0000256" key="2">
    <source>
        <dbReference type="SAM" id="MobiDB-lite"/>
    </source>
</evidence>
<evidence type="ECO:0008006" key="6">
    <source>
        <dbReference type="Google" id="ProtNLM"/>
    </source>
</evidence>
<feature type="domain" description="Cyclin C-terminal" evidence="4">
    <location>
        <begin position="244"/>
        <end position="313"/>
    </location>
</feature>